<gene>
    <name evidence="1" type="ORF">GLW05_11940</name>
</gene>
<name>A0A6I5A415_9BACI</name>
<dbReference type="OrthoDB" id="1453311at2"/>
<dbReference type="Proteomes" id="UP000468638">
    <property type="component" value="Unassembled WGS sequence"/>
</dbReference>
<reference evidence="1 2" key="1">
    <citation type="submission" date="2019-11" db="EMBL/GenBank/DDBJ databases">
        <title>Genome sequences of 17 halophilic strains isolated from different environments.</title>
        <authorList>
            <person name="Furrow R.E."/>
        </authorList>
    </citation>
    <scope>NUCLEOTIDE SEQUENCE [LARGE SCALE GENOMIC DNA]</scope>
    <source>
        <strain evidence="1 2">22514_16_FS</strain>
    </source>
</reference>
<accession>A0A6I5A415</accession>
<dbReference type="InterPro" id="IPR029470">
    <property type="entry name" value="PDDEXK_4"/>
</dbReference>
<dbReference type="AlphaFoldDB" id="A0A6I5A415"/>
<evidence type="ECO:0000313" key="1">
    <source>
        <dbReference type="EMBL" id="MYL34309.1"/>
    </source>
</evidence>
<evidence type="ECO:0000313" key="2">
    <source>
        <dbReference type="Proteomes" id="UP000468638"/>
    </source>
</evidence>
<comment type="caution">
    <text evidence="1">The sequence shown here is derived from an EMBL/GenBank/DDBJ whole genome shotgun (WGS) entry which is preliminary data.</text>
</comment>
<evidence type="ECO:0008006" key="3">
    <source>
        <dbReference type="Google" id="ProtNLM"/>
    </source>
</evidence>
<organism evidence="1 2">
    <name type="scientific">Pontibacillus yanchengensis</name>
    <dbReference type="NCBI Taxonomy" id="462910"/>
    <lineage>
        <taxon>Bacteria</taxon>
        <taxon>Bacillati</taxon>
        <taxon>Bacillota</taxon>
        <taxon>Bacilli</taxon>
        <taxon>Bacillales</taxon>
        <taxon>Bacillaceae</taxon>
        <taxon>Pontibacillus</taxon>
    </lineage>
</organism>
<dbReference type="Pfam" id="PF14281">
    <property type="entry name" value="PDDEXK_4"/>
    <property type="match status" value="1"/>
</dbReference>
<dbReference type="EMBL" id="WMEQ01000008">
    <property type="protein sequence ID" value="MYL34309.1"/>
    <property type="molecule type" value="Genomic_DNA"/>
</dbReference>
<proteinExistence type="predicted"/>
<protein>
    <recommendedName>
        <fullName evidence="3">PD-(D/E)XK nuclease family protein</fullName>
    </recommendedName>
</protein>
<sequence length="298" mass="35191">MLKKISSELLCDTPALSITDILYNDFSDGVVAREWRNIDLMFVSKKHKRVLFFENKDHASLANHQLDTYLQRVKTHYPDMEHYIPVYLTLTGEDAPHNDYYSLGYKTIIDILKSIIMQSKKRMDAKIMDFIQYYIRVLEDLTMEDEKLVQLCKDIYKQNKDAIDAIIEYGIDDSTQFNEAVQEVMSHYDIIDHQKDKRFFNNHKEYWFTPNSFAKQLGELTSNWKSPYPIAYFFAKEESKLKLILKVGPIKDGQERLDLLNKINNNDPNDYFKIRGEALKYQTVKHTKIRTRSIDVSD</sequence>